<sequence>MGRNNLKSQIKDWLKNDYREKIFTKENINEITDMVENLMVNEGFSTVNAYHMACELIMGDESVSQFVLDMEGIVNEAI</sequence>
<name>A0A3E4YLS3_9FIRM</name>
<dbReference type="Proteomes" id="UP000260758">
    <property type="component" value="Unassembled WGS sequence"/>
</dbReference>
<proteinExistence type="predicted"/>
<comment type="caution">
    <text evidence="1">The sequence shown here is derived from an EMBL/GenBank/DDBJ whole genome shotgun (WGS) entry which is preliminary data.</text>
</comment>
<reference evidence="1 2" key="1">
    <citation type="submission" date="2018-08" db="EMBL/GenBank/DDBJ databases">
        <title>A genome reference for cultivated species of the human gut microbiota.</title>
        <authorList>
            <person name="Zou Y."/>
            <person name="Xue W."/>
            <person name="Luo G."/>
        </authorList>
    </citation>
    <scope>NUCLEOTIDE SEQUENCE [LARGE SCALE GENOMIC DNA]</scope>
    <source>
        <strain evidence="1 2">OM07-13</strain>
    </source>
</reference>
<protein>
    <submittedName>
        <fullName evidence="1">Uncharacterized protein</fullName>
    </submittedName>
</protein>
<evidence type="ECO:0000313" key="1">
    <source>
        <dbReference type="EMBL" id="RGM75441.1"/>
    </source>
</evidence>
<dbReference type="RefSeq" id="WP_117718199.1">
    <property type="nucleotide sequence ID" value="NZ_QSTP01000001.1"/>
</dbReference>
<evidence type="ECO:0000313" key="2">
    <source>
        <dbReference type="Proteomes" id="UP000260758"/>
    </source>
</evidence>
<dbReference type="AlphaFoldDB" id="A0A3E4YLS3"/>
<dbReference type="EMBL" id="QSTP01000001">
    <property type="protein sequence ID" value="RGM75441.1"/>
    <property type="molecule type" value="Genomic_DNA"/>
</dbReference>
<accession>A0A3E4YLS3</accession>
<organism evidence="1 2">
    <name type="scientific">Agathobacter rectalis</name>
    <dbReference type="NCBI Taxonomy" id="39491"/>
    <lineage>
        <taxon>Bacteria</taxon>
        <taxon>Bacillati</taxon>
        <taxon>Bacillota</taxon>
        <taxon>Clostridia</taxon>
        <taxon>Lachnospirales</taxon>
        <taxon>Lachnospiraceae</taxon>
        <taxon>Agathobacter</taxon>
    </lineage>
</organism>
<gene>
    <name evidence="1" type="ORF">DXB99_02655</name>
</gene>